<dbReference type="AlphaFoldDB" id="T1FK40"/>
<reference evidence="1 3" key="2">
    <citation type="journal article" date="2013" name="Nature">
        <title>Insights into bilaterian evolution from three spiralian genomes.</title>
        <authorList>
            <person name="Simakov O."/>
            <person name="Marletaz F."/>
            <person name="Cho S.J."/>
            <person name="Edsinger-Gonzales E."/>
            <person name="Havlak P."/>
            <person name="Hellsten U."/>
            <person name="Kuo D.H."/>
            <person name="Larsson T."/>
            <person name="Lv J."/>
            <person name="Arendt D."/>
            <person name="Savage R."/>
            <person name="Osoegawa K."/>
            <person name="de Jong P."/>
            <person name="Grimwood J."/>
            <person name="Chapman J.A."/>
            <person name="Shapiro H."/>
            <person name="Aerts A."/>
            <person name="Otillar R.P."/>
            <person name="Terry A.Y."/>
            <person name="Boore J.L."/>
            <person name="Grigoriev I.V."/>
            <person name="Lindberg D.R."/>
            <person name="Seaver E.C."/>
            <person name="Weisblat D.A."/>
            <person name="Putnam N.H."/>
            <person name="Rokhsar D.S."/>
        </authorList>
    </citation>
    <scope>NUCLEOTIDE SEQUENCE</scope>
</reference>
<evidence type="ECO:0000313" key="2">
    <source>
        <dbReference type="EnsemblMetazoa" id="HelroP183723"/>
    </source>
</evidence>
<protein>
    <submittedName>
        <fullName evidence="1 2">Uncharacterized protein</fullName>
    </submittedName>
</protein>
<dbReference type="KEGG" id="hro:HELRODRAFT_183723"/>
<reference evidence="2" key="3">
    <citation type="submission" date="2015-06" db="UniProtKB">
        <authorList>
            <consortium name="EnsemblMetazoa"/>
        </authorList>
    </citation>
    <scope>IDENTIFICATION</scope>
</reference>
<dbReference type="EnsemblMetazoa" id="HelroT183723">
    <property type="protein sequence ID" value="HelroP183723"/>
    <property type="gene ID" value="HelroG183723"/>
</dbReference>
<dbReference type="EMBL" id="KB095884">
    <property type="protein sequence ID" value="ESO10351.1"/>
    <property type="molecule type" value="Genomic_DNA"/>
</dbReference>
<dbReference type="RefSeq" id="XP_009011558.1">
    <property type="nucleotide sequence ID" value="XM_009013310.1"/>
</dbReference>
<evidence type="ECO:0000313" key="3">
    <source>
        <dbReference type="Proteomes" id="UP000015101"/>
    </source>
</evidence>
<gene>
    <name evidence="2" type="primary">20209189</name>
    <name evidence="1" type="ORF">HELRODRAFT_183723</name>
</gene>
<sequence length="149" mass="16569">MSVFGKKAKRPEDMTCWATIKLISNNSHVGGDACIRVEQHCTVSRCIGIVHKAQQPSTHLLAVCTQHVPLCWFVYVLPLLGWVSCETGTCLHSMLEIMVCNVINNFLGISTQWHELSNTQGIKVIYSISMNNEDFTSSHSSSRSGPKFD</sequence>
<proteinExistence type="predicted"/>
<accession>T1FK40</accession>
<dbReference type="EMBL" id="AMQM01008963">
    <property type="status" value="NOT_ANNOTATED_CDS"/>
    <property type="molecule type" value="Genomic_DNA"/>
</dbReference>
<dbReference type="GeneID" id="20209189"/>
<dbReference type="InParanoid" id="T1FK40"/>
<keyword evidence="3" id="KW-1185">Reference proteome</keyword>
<name>T1FK40_HELRO</name>
<dbReference type="CTD" id="20209189"/>
<dbReference type="HOGENOM" id="CLU_1751677_0_0_1"/>
<dbReference type="Proteomes" id="UP000015101">
    <property type="component" value="Unassembled WGS sequence"/>
</dbReference>
<evidence type="ECO:0000313" key="1">
    <source>
        <dbReference type="EMBL" id="ESO10351.1"/>
    </source>
</evidence>
<organism evidence="2 3">
    <name type="scientific">Helobdella robusta</name>
    <name type="common">Californian leech</name>
    <dbReference type="NCBI Taxonomy" id="6412"/>
    <lineage>
        <taxon>Eukaryota</taxon>
        <taxon>Metazoa</taxon>
        <taxon>Spiralia</taxon>
        <taxon>Lophotrochozoa</taxon>
        <taxon>Annelida</taxon>
        <taxon>Clitellata</taxon>
        <taxon>Hirudinea</taxon>
        <taxon>Rhynchobdellida</taxon>
        <taxon>Glossiphoniidae</taxon>
        <taxon>Helobdella</taxon>
    </lineage>
</organism>
<reference evidence="3" key="1">
    <citation type="submission" date="2012-12" db="EMBL/GenBank/DDBJ databases">
        <authorList>
            <person name="Hellsten U."/>
            <person name="Grimwood J."/>
            <person name="Chapman J.A."/>
            <person name="Shapiro H."/>
            <person name="Aerts A."/>
            <person name="Otillar R.P."/>
            <person name="Terry A.Y."/>
            <person name="Boore J.L."/>
            <person name="Simakov O."/>
            <person name="Marletaz F."/>
            <person name="Cho S.-J."/>
            <person name="Edsinger-Gonzales E."/>
            <person name="Havlak P."/>
            <person name="Kuo D.-H."/>
            <person name="Larsson T."/>
            <person name="Lv J."/>
            <person name="Arendt D."/>
            <person name="Savage R."/>
            <person name="Osoegawa K."/>
            <person name="de Jong P."/>
            <person name="Lindberg D.R."/>
            <person name="Seaver E.C."/>
            <person name="Weisblat D.A."/>
            <person name="Putnam N.H."/>
            <person name="Grigoriev I.V."/>
            <person name="Rokhsar D.S."/>
        </authorList>
    </citation>
    <scope>NUCLEOTIDE SEQUENCE</scope>
</reference>